<protein>
    <submittedName>
        <fullName evidence="1">Uncharacterized protein</fullName>
    </submittedName>
</protein>
<comment type="caution">
    <text evidence="1">The sequence shown here is derived from an EMBL/GenBank/DDBJ whole genome shotgun (WGS) entry which is preliminary data.</text>
</comment>
<sequence>MPDYLKKIIKKNRGSYIVRDLNRLFSPNEKLPDYRDCNIKSSLQNGSRIYLSKKFYKKIAKF</sequence>
<dbReference type="EMBL" id="BJYJ01000013">
    <property type="protein sequence ID" value="GEN76761.1"/>
    <property type="molecule type" value="Genomic_DNA"/>
</dbReference>
<evidence type="ECO:0000313" key="1">
    <source>
        <dbReference type="EMBL" id="GEN76761.1"/>
    </source>
</evidence>
<dbReference type="RefSeq" id="WP_146941865.1">
    <property type="nucleotide sequence ID" value="NZ_BJYJ01000013.1"/>
</dbReference>
<dbReference type="AlphaFoldDB" id="A0A511YNJ1"/>
<keyword evidence="2" id="KW-1185">Reference proteome</keyword>
<reference evidence="1 2" key="1">
    <citation type="submission" date="2019-07" db="EMBL/GenBank/DDBJ databases">
        <title>Whole genome shotgun sequence of Chryseobacterium hagamense NBRC 105253.</title>
        <authorList>
            <person name="Hosoyama A."/>
            <person name="Uohara A."/>
            <person name="Ohji S."/>
            <person name="Ichikawa N."/>
        </authorList>
    </citation>
    <scope>NUCLEOTIDE SEQUENCE [LARGE SCALE GENOMIC DNA]</scope>
    <source>
        <strain evidence="1 2">NBRC 105253</strain>
    </source>
</reference>
<accession>A0A511YNJ1</accession>
<proteinExistence type="predicted"/>
<organism evidence="1 2">
    <name type="scientific">Chryseobacterium hagamense</name>
    <dbReference type="NCBI Taxonomy" id="395935"/>
    <lineage>
        <taxon>Bacteria</taxon>
        <taxon>Pseudomonadati</taxon>
        <taxon>Bacteroidota</taxon>
        <taxon>Flavobacteriia</taxon>
        <taxon>Flavobacteriales</taxon>
        <taxon>Weeksellaceae</taxon>
        <taxon>Chryseobacterium group</taxon>
        <taxon>Chryseobacterium</taxon>
    </lineage>
</organism>
<evidence type="ECO:0000313" key="2">
    <source>
        <dbReference type="Proteomes" id="UP000321863"/>
    </source>
</evidence>
<dbReference type="Proteomes" id="UP000321863">
    <property type="component" value="Unassembled WGS sequence"/>
</dbReference>
<name>A0A511YNJ1_9FLAO</name>
<gene>
    <name evidence="1" type="ORF">CHA01nite_25010</name>
</gene>